<evidence type="ECO:0000313" key="9">
    <source>
        <dbReference type="Proteomes" id="UP000243679"/>
    </source>
</evidence>
<evidence type="ECO:0000256" key="5">
    <source>
        <dbReference type="ARBA" id="ARBA00032523"/>
    </source>
</evidence>
<dbReference type="GO" id="GO:0016829">
    <property type="term" value="F:lyase activity"/>
    <property type="evidence" value="ECO:0007669"/>
    <property type="project" value="UniProtKB-KW"/>
</dbReference>
<reference evidence="8 9" key="1">
    <citation type="journal article" date="2017" name="ISME J.">
        <title>An acid-tolerant ammonia-oxidizing ?-proteobacterium from soil.</title>
        <authorList>
            <person name="Hayatsu M."/>
            <person name="Tago K."/>
            <person name="Uchiyama I."/>
            <person name="Toyoda A."/>
            <person name="Wang Y."/>
            <person name="Shimomura Y."/>
            <person name="Okubo T."/>
            <person name="Kurisu F."/>
            <person name="Hirono Y."/>
            <person name="Nonaka K."/>
            <person name="Akiyama H."/>
            <person name="Itoh T."/>
            <person name="Takami H."/>
        </authorList>
    </citation>
    <scope>NUCLEOTIDE SEQUENCE [LARGE SCALE GENOMIC DNA]</scope>
    <source>
        <strain evidence="8 9">TAO100</strain>
    </source>
</reference>
<dbReference type="AlphaFoldDB" id="A0A1Q2SJS0"/>
<keyword evidence="9" id="KW-1185">Reference proteome</keyword>
<dbReference type="Pfam" id="PF04476">
    <property type="entry name" value="4HFCP_synth"/>
    <property type="match status" value="1"/>
</dbReference>
<feature type="active site" description="Schiff-base intermediate with substrate" evidence="7">
    <location>
        <position position="30"/>
    </location>
</feature>
<evidence type="ECO:0000313" key="8">
    <source>
        <dbReference type="EMBL" id="BAW79374.1"/>
    </source>
</evidence>
<proteinExistence type="predicted"/>
<comment type="function">
    <text evidence="1">Catalyzes the formation of 4-(hydroxymethyl)-2-furancarboxaldehyde phosphate (4-HFC-P) from two molecules of glyceraldehyde-3-P (GA-3-P).</text>
</comment>
<protein>
    <recommendedName>
        <fullName evidence="2">(5-formylfuran-3-yl)methyl phosphate synthase</fullName>
        <ecNumber evidence="2">4.2.3.153</ecNumber>
    </recommendedName>
    <alternativeName>
        <fullName evidence="5">4-(hydroxymethyl)-2-furancarboxaldehyde-phosphate synthase</fullName>
    </alternativeName>
</protein>
<dbReference type="InterPro" id="IPR007565">
    <property type="entry name" value="4HFCP_synth"/>
</dbReference>
<dbReference type="Proteomes" id="UP000243679">
    <property type="component" value="Chromosome"/>
</dbReference>
<dbReference type="RefSeq" id="WP_096526048.1">
    <property type="nucleotide sequence ID" value="NZ_AP014836.1"/>
</dbReference>
<evidence type="ECO:0000256" key="3">
    <source>
        <dbReference type="ARBA" id="ARBA00023239"/>
    </source>
</evidence>
<sequence>MSYWLASVRSLAEAKWLLESSNIPDILDLKDSEKEALSPLPTSLIRQIVNLTQNRCQVSATIGGLPMNPMLISNTIKEVAATGVNYIKISLFLDDRISNYLAVLQPMTAQGISLVGVVFADQYPLPLFSGIPLIRQAGFKGIMIDTAIKNGYNLLTYFSIKELDNFIKLAHNNGLASGLAGSLQIRDIPILLSLKPDYLGFRSALCYRGQRDSNLSLKAISLLKRMLEDNYT</sequence>
<gene>
    <name evidence="8" type="ORF">TAO_0004</name>
</gene>
<keyword evidence="4" id="KW-0704">Schiff base</keyword>
<evidence type="ECO:0000256" key="2">
    <source>
        <dbReference type="ARBA" id="ARBA00012553"/>
    </source>
</evidence>
<evidence type="ECO:0000256" key="1">
    <source>
        <dbReference type="ARBA" id="ARBA00003810"/>
    </source>
</evidence>
<evidence type="ECO:0000256" key="7">
    <source>
        <dbReference type="PIRSR" id="PIRSR015957-1"/>
    </source>
</evidence>
<dbReference type="PIRSF" id="PIRSF015957">
    <property type="entry name" value="UCP015957"/>
    <property type="match status" value="1"/>
</dbReference>
<evidence type="ECO:0000256" key="6">
    <source>
        <dbReference type="ARBA" id="ARBA00047628"/>
    </source>
</evidence>
<name>A0A1Q2SJS0_9GAMM</name>
<keyword evidence="3" id="KW-0456">Lyase</keyword>
<organism evidence="8 9">
    <name type="scientific">Candidatus Nitrosoglobus terrae</name>
    <dbReference type="NCBI Taxonomy" id="1630141"/>
    <lineage>
        <taxon>Bacteria</taxon>
        <taxon>Pseudomonadati</taxon>
        <taxon>Pseudomonadota</taxon>
        <taxon>Gammaproteobacteria</taxon>
        <taxon>Chromatiales</taxon>
        <taxon>Chromatiaceae</taxon>
        <taxon>Candidatus Nitrosoglobus</taxon>
    </lineage>
</organism>
<evidence type="ECO:0000256" key="4">
    <source>
        <dbReference type="ARBA" id="ARBA00023270"/>
    </source>
</evidence>
<dbReference type="EC" id="4.2.3.153" evidence="2"/>
<comment type="catalytic activity">
    <reaction evidence="6">
        <text>2 D-glyceraldehyde 3-phosphate = 4-(hydroxymethyl)-2-furancarboxaldehyde phosphate + phosphate + 2 H2O</text>
        <dbReference type="Rhea" id="RHEA:43536"/>
        <dbReference type="ChEBI" id="CHEBI:15377"/>
        <dbReference type="ChEBI" id="CHEBI:43474"/>
        <dbReference type="ChEBI" id="CHEBI:59776"/>
        <dbReference type="ChEBI" id="CHEBI:83407"/>
        <dbReference type="EC" id="4.2.3.153"/>
    </reaction>
</comment>
<accession>A0A1Q2SJS0</accession>
<dbReference type="OrthoDB" id="2111523at2"/>
<dbReference type="EMBL" id="AP014836">
    <property type="protein sequence ID" value="BAW79374.1"/>
    <property type="molecule type" value="Genomic_DNA"/>
</dbReference>
<dbReference type="KEGG" id="ntt:TAO_0004"/>
<feature type="active site" description="Proton acceptor" evidence="7">
    <location>
        <position position="88"/>
    </location>
</feature>